<dbReference type="Gene3D" id="3.30.565.10">
    <property type="entry name" value="Histidine kinase-like ATPase, C-terminal domain"/>
    <property type="match status" value="1"/>
</dbReference>
<keyword evidence="1" id="KW-1133">Transmembrane helix</keyword>
<keyword evidence="1" id="KW-0472">Membrane</keyword>
<dbReference type="PANTHER" id="PTHR40448:SF1">
    <property type="entry name" value="TWO-COMPONENT SENSOR HISTIDINE KINASE"/>
    <property type="match status" value="1"/>
</dbReference>
<dbReference type="Pfam" id="PF14501">
    <property type="entry name" value="HATPase_c_5"/>
    <property type="match status" value="1"/>
</dbReference>
<keyword evidence="4" id="KW-1185">Reference proteome</keyword>
<dbReference type="RefSeq" id="WP_073338486.1">
    <property type="nucleotide sequence ID" value="NZ_FQXM01000011.1"/>
</dbReference>
<feature type="transmembrane region" description="Helical" evidence="1">
    <location>
        <begin position="90"/>
        <end position="112"/>
    </location>
</feature>
<dbReference type="EMBL" id="FQXM01000011">
    <property type="protein sequence ID" value="SHH72894.1"/>
    <property type="molecule type" value="Genomic_DNA"/>
</dbReference>
<feature type="transmembrane region" description="Helical" evidence="1">
    <location>
        <begin position="153"/>
        <end position="172"/>
    </location>
</feature>
<evidence type="ECO:0000313" key="3">
    <source>
        <dbReference type="EMBL" id="SHH72894.1"/>
    </source>
</evidence>
<proteinExistence type="predicted"/>
<dbReference type="CDD" id="cd16935">
    <property type="entry name" value="HATPase_AgrC-ComD-like"/>
    <property type="match status" value="1"/>
</dbReference>
<name>A0A1M5VCQ7_9CLOT</name>
<dbReference type="STRING" id="1121316.SAMN02745207_02204"/>
<dbReference type="InterPro" id="IPR036890">
    <property type="entry name" value="HATPase_C_sf"/>
</dbReference>
<reference evidence="3 4" key="1">
    <citation type="submission" date="2016-11" db="EMBL/GenBank/DDBJ databases">
        <authorList>
            <person name="Jaros S."/>
            <person name="Januszkiewicz K."/>
            <person name="Wedrychowicz H."/>
        </authorList>
    </citation>
    <scope>NUCLEOTIDE SEQUENCE [LARGE SCALE GENOMIC DNA]</scope>
    <source>
        <strain evidence="3 4">DSM 8605</strain>
    </source>
</reference>
<dbReference type="PANTHER" id="PTHR40448">
    <property type="entry name" value="TWO-COMPONENT SENSOR HISTIDINE KINASE"/>
    <property type="match status" value="1"/>
</dbReference>
<feature type="domain" description="Sensor histidine kinase NatK-like C-terminal" evidence="2">
    <location>
        <begin position="329"/>
        <end position="430"/>
    </location>
</feature>
<sequence length="433" mass="51042">MYILINFELTICINLLYNHLFLTRKKSMKYSLVIFIINQLIVLLGILFSTIFFKDTVLYNYALFILGFSFIIYISFVFEESFSKKIFNMFTIWVLSNILFILCSYTIGLFYIKDYSIYKILARIFKDVVQVILIPIIYLYFKDSYKEMLKLVSNKVINIISVYSIMVLAFLIKYYASDPNMIISHYNFLDSMIFVVIIVLSYVIIFIAIYSVNKNVELEYKFKIIDAEMESQKQNYKMLNNSMENYYSFKHDIRHHILTIKLMIDNENYTEAAKYLEKFSENEKSQSIGMICKNFTIDSILKYYMNIAMSHKIDFKVNANIPKDINIDNIDLTSVVSNCVENAVEACANIIDEMKKYINIKAEIKGDYLIFKIKNSFNGQVIEENNILKTFKSSEEHGMGLSNVRKIADKYNGYFKIKYDDNEFEVDIILNYK</sequence>
<evidence type="ECO:0000313" key="4">
    <source>
        <dbReference type="Proteomes" id="UP000184447"/>
    </source>
</evidence>
<organism evidence="3 4">
    <name type="scientific">Clostridium grantii DSM 8605</name>
    <dbReference type="NCBI Taxonomy" id="1121316"/>
    <lineage>
        <taxon>Bacteria</taxon>
        <taxon>Bacillati</taxon>
        <taxon>Bacillota</taxon>
        <taxon>Clostridia</taxon>
        <taxon>Eubacteriales</taxon>
        <taxon>Clostridiaceae</taxon>
        <taxon>Clostridium</taxon>
    </lineage>
</organism>
<feature type="transmembrane region" description="Helical" evidence="1">
    <location>
        <begin position="192"/>
        <end position="213"/>
    </location>
</feature>
<dbReference type="GO" id="GO:0042802">
    <property type="term" value="F:identical protein binding"/>
    <property type="evidence" value="ECO:0007669"/>
    <property type="project" value="TreeGrafter"/>
</dbReference>
<dbReference type="InterPro" id="IPR032834">
    <property type="entry name" value="NatK-like_C"/>
</dbReference>
<accession>A0A1M5VCQ7</accession>
<keyword evidence="1" id="KW-0812">Transmembrane</keyword>
<gene>
    <name evidence="3" type="ORF">SAMN02745207_02204</name>
</gene>
<dbReference type="Proteomes" id="UP000184447">
    <property type="component" value="Unassembled WGS sequence"/>
</dbReference>
<evidence type="ECO:0000259" key="2">
    <source>
        <dbReference type="Pfam" id="PF14501"/>
    </source>
</evidence>
<dbReference type="AlphaFoldDB" id="A0A1M5VCQ7"/>
<feature type="transmembrane region" description="Helical" evidence="1">
    <location>
        <begin position="124"/>
        <end position="141"/>
    </location>
</feature>
<evidence type="ECO:0000256" key="1">
    <source>
        <dbReference type="SAM" id="Phobius"/>
    </source>
</evidence>
<dbReference type="SUPFAM" id="SSF55874">
    <property type="entry name" value="ATPase domain of HSP90 chaperone/DNA topoisomerase II/histidine kinase"/>
    <property type="match status" value="1"/>
</dbReference>
<feature type="transmembrane region" description="Helical" evidence="1">
    <location>
        <begin position="58"/>
        <end position="78"/>
    </location>
</feature>
<protein>
    <submittedName>
        <fullName evidence="3">GHKL domain-containing protein</fullName>
    </submittedName>
</protein>
<feature type="transmembrane region" description="Helical" evidence="1">
    <location>
        <begin position="30"/>
        <end position="52"/>
    </location>
</feature>